<evidence type="ECO:0000256" key="11">
    <source>
        <dbReference type="SAM" id="Phobius"/>
    </source>
</evidence>
<evidence type="ECO:0000313" key="14">
    <source>
        <dbReference type="EMBL" id="MFC0387715.1"/>
    </source>
</evidence>
<dbReference type="EMBL" id="JBHLVZ010000069">
    <property type="protein sequence ID" value="MFC0387715.1"/>
    <property type="molecule type" value="Genomic_DNA"/>
</dbReference>
<proteinExistence type="predicted"/>
<keyword evidence="7" id="KW-0418">Kinase</keyword>
<dbReference type="InterPro" id="IPR004358">
    <property type="entry name" value="Sig_transdc_His_kin-like_C"/>
</dbReference>
<dbReference type="SMART" id="SM00304">
    <property type="entry name" value="HAMP"/>
    <property type="match status" value="1"/>
</dbReference>
<comment type="catalytic activity">
    <reaction evidence="1">
        <text>ATP + protein L-histidine = ADP + protein N-phospho-L-histidine.</text>
        <dbReference type="EC" id="2.7.13.3"/>
    </reaction>
</comment>
<keyword evidence="9" id="KW-0902">Two-component regulatory system</keyword>
<keyword evidence="8 11" id="KW-1133">Transmembrane helix</keyword>
<feature type="transmembrane region" description="Helical" evidence="11">
    <location>
        <begin position="177"/>
        <end position="197"/>
    </location>
</feature>
<keyword evidence="14" id="KW-0547">Nucleotide-binding</keyword>
<dbReference type="Gene3D" id="6.10.340.10">
    <property type="match status" value="1"/>
</dbReference>
<gene>
    <name evidence="14" type="ORF">ACFFIC_19530</name>
</gene>
<evidence type="ECO:0000256" key="2">
    <source>
        <dbReference type="ARBA" id="ARBA00004370"/>
    </source>
</evidence>
<protein>
    <recommendedName>
        <fullName evidence="3">histidine kinase</fullName>
        <ecNumber evidence="3">2.7.13.3</ecNumber>
    </recommendedName>
</protein>
<dbReference type="SUPFAM" id="SSF47384">
    <property type="entry name" value="Homodimeric domain of signal transducing histidine kinase"/>
    <property type="match status" value="1"/>
</dbReference>
<dbReference type="SMART" id="SM00388">
    <property type="entry name" value="HisKA"/>
    <property type="match status" value="1"/>
</dbReference>
<dbReference type="InterPro" id="IPR036097">
    <property type="entry name" value="HisK_dim/P_sf"/>
</dbReference>
<keyword evidence="5" id="KW-0808">Transferase</keyword>
<evidence type="ECO:0000313" key="15">
    <source>
        <dbReference type="Proteomes" id="UP001589789"/>
    </source>
</evidence>
<dbReference type="PROSITE" id="PS50885">
    <property type="entry name" value="HAMP"/>
    <property type="match status" value="1"/>
</dbReference>
<keyword evidence="10 11" id="KW-0472">Membrane</keyword>
<accession>A0ABV6IYC9</accession>
<evidence type="ECO:0000259" key="13">
    <source>
        <dbReference type="PROSITE" id="PS50885"/>
    </source>
</evidence>
<evidence type="ECO:0000256" key="7">
    <source>
        <dbReference type="ARBA" id="ARBA00022777"/>
    </source>
</evidence>
<dbReference type="RefSeq" id="WP_377053434.1">
    <property type="nucleotide sequence ID" value="NZ_JBHLVZ010000069.1"/>
</dbReference>
<evidence type="ECO:0000256" key="4">
    <source>
        <dbReference type="ARBA" id="ARBA00022553"/>
    </source>
</evidence>
<organism evidence="14 15">
    <name type="scientific">Muricoccus vinaceus</name>
    <dbReference type="NCBI Taxonomy" id="424704"/>
    <lineage>
        <taxon>Bacteria</taxon>
        <taxon>Pseudomonadati</taxon>
        <taxon>Pseudomonadota</taxon>
        <taxon>Alphaproteobacteria</taxon>
        <taxon>Acetobacterales</taxon>
        <taxon>Roseomonadaceae</taxon>
        <taxon>Muricoccus</taxon>
    </lineage>
</organism>
<dbReference type="PRINTS" id="PR00344">
    <property type="entry name" value="BCTRLSENSOR"/>
</dbReference>
<keyword evidence="6 11" id="KW-0812">Transmembrane</keyword>
<dbReference type="PANTHER" id="PTHR45436:SF8">
    <property type="entry name" value="HISTIDINE KINASE"/>
    <property type="match status" value="1"/>
</dbReference>
<dbReference type="SUPFAM" id="SSF55874">
    <property type="entry name" value="ATPase domain of HSP90 chaperone/DNA topoisomerase II/histidine kinase"/>
    <property type="match status" value="1"/>
</dbReference>
<dbReference type="GO" id="GO:0005524">
    <property type="term" value="F:ATP binding"/>
    <property type="evidence" value="ECO:0007669"/>
    <property type="project" value="UniProtKB-KW"/>
</dbReference>
<keyword evidence="15" id="KW-1185">Reference proteome</keyword>
<dbReference type="Pfam" id="PF02518">
    <property type="entry name" value="HATPase_c"/>
    <property type="match status" value="1"/>
</dbReference>
<reference evidence="14 15" key="1">
    <citation type="submission" date="2024-09" db="EMBL/GenBank/DDBJ databases">
        <authorList>
            <person name="Sun Q."/>
            <person name="Mori K."/>
        </authorList>
    </citation>
    <scope>NUCLEOTIDE SEQUENCE [LARGE SCALE GENOMIC DNA]</scope>
    <source>
        <strain evidence="14 15">CCM 7468</strain>
    </source>
</reference>
<dbReference type="InterPro" id="IPR003594">
    <property type="entry name" value="HATPase_dom"/>
</dbReference>
<dbReference type="Proteomes" id="UP001589789">
    <property type="component" value="Unassembled WGS sequence"/>
</dbReference>
<keyword evidence="14" id="KW-0067">ATP-binding</keyword>
<dbReference type="PANTHER" id="PTHR45436">
    <property type="entry name" value="SENSOR HISTIDINE KINASE YKOH"/>
    <property type="match status" value="1"/>
</dbReference>
<name>A0ABV6IYC9_9PROT</name>
<dbReference type="InterPro" id="IPR050428">
    <property type="entry name" value="TCS_sensor_his_kinase"/>
</dbReference>
<evidence type="ECO:0000259" key="12">
    <source>
        <dbReference type="PROSITE" id="PS50109"/>
    </source>
</evidence>
<dbReference type="InterPro" id="IPR005467">
    <property type="entry name" value="His_kinase_dom"/>
</dbReference>
<dbReference type="InterPro" id="IPR003661">
    <property type="entry name" value="HisK_dim/P_dom"/>
</dbReference>
<dbReference type="InterPro" id="IPR036890">
    <property type="entry name" value="HATPase_C_sf"/>
</dbReference>
<evidence type="ECO:0000256" key="1">
    <source>
        <dbReference type="ARBA" id="ARBA00000085"/>
    </source>
</evidence>
<evidence type="ECO:0000256" key="8">
    <source>
        <dbReference type="ARBA" id="ARBA00022989"/>
    </source>
</evidence>
<dbReference type="SMART" id="SM00387">
    <property type="entry name" value="HATPase_c"/>
    <property type="match status" value="1"/>
</dbReference>
<feature type="transmembrane region" description="Helical" evidence="11">
    <location>
        <begin position="34"/>
        <end position="54"/>
    </location>
</feature>
<dbReference type="CDD" id="cd00082">
    <property type="entry name" value="HisKA"/>
    <property type="match status" value="1"/>
</dbReference>
<comment type="caution">
    <text evidence="14">The sequence shown here is derived from an EMBL/GenBank/DDBJ whole genome shotgun (WGS) entry which is preliminary data.</text>
</comment>
<dbReference type="InterPro" id="IPR003660">
    <property type="entry name" value="HAMP_dom"/>
</dbReference>
<evidence type="ECO:0000256" key="6">
    <source>
        <dbReference type="ARBA" id="ARBA00022692"/>
    </source>
</evidence>
<dbReference type="Pfam" id="PF00672">
    <property type="entry name" value="HAMP"/>
    <property type="match status" value="1"/>
</dbReference>
<dbReference type="Pfam" id="PF00512">
    <property type="entry name" value="HisKA"/>
    <property type="match status" value="1"/>
</dbReference>
<feature type="domain" description="HAMP" evidence="13">
    <location>
        <begin position="198"/>
        <end position="253"/>
    </location>
</feature>
<evidence type="ECO:0000256" key="10">
    <source>
        <dbReference type="ARBA" id="ARBA00023136"/>
    </source>
</evidence>
<comment type="subcellular location">
    <subcellularLocation>
        <location evidence="2">Membrane</location>
    </subcellularLocation>
</comment>
<keyword evidence="4" id="KW-0597">Phosphoprotein</keyword>
<dbReference type="PROSITE" id="PS50109">
    <property type="entry name" value="HIS_KIN"/>
    <property type="match status" value="1"/>
</dbReference>
<dbReference type="EC" id="2.7.13.3" evidence="3"/>
<dbReference type="Gene3D" id="3.30.565.10">
    <property type="entry name" value="Histidine kinase-like ATPase, C-terminal domain"/>
    <property type="match status" value="1"/>
</dbReference>
<evidence type="ECO:0000256" key="9">
    <source>
        <dbReference type="ARBA" id="ARBA00023012"/>
    </source>
</evidence>
<evidence type="ECO:0000256" key="5">
    <source>
        <dbReference type="ARBA" id="ARBA00022679"/>
    </source>
</evidence>
<feature type="domain" description="Histidine kinase" evidence="12">
    <location>
        <begin position="261"/>
        <end position="476"/>
    </location>
</feature>
<evidence type="ECO:0000256" key="3">
    <source>
        <dbReference type="ARBA" id="ARBA00012438"/>
    </source>
</evidence>
<sequence>MTGNGTQGRRAPVSWLRGPGGFARLQNSTGFRLTLLYAVVFALSSIVLFGLVHWTTVGALRQQIGDAVEVDLGELMRTGNRQGARTAETLARVLAEQEGTDMVHAGSHYAVENAAGQRLVGALPALPPHTAANGWFEIGDDETALLGKVVTLSGGGRLAVARDAARLDETADLVENAFFWAAGVMLLLGLGGGLIVAQGFLHRVDAIAATAAAIAQGELDRRVPVPVAGPVDEMDRLGVAINAMLDRIRDLMEELRRTSSAIAHDLRTPLSRLRQGLEAARDGAPTPAGYEAAVEAAIAETDAILRGFAALLRIAQVETGARRAAFAPVDLSSVAVDLVEAYGPSAEESGRSLTTVIEPGVMVIGDRELLVQALANLLENALRYTLAGTLIVVGVVGPQTDMGPALIVEDNGPGIPPEARGQVLRPFHRMDPSRSDEGSGLGLTLVAAVAKLHDAALELTAARSDGHGLRVTLRFS</sequence>